<proteinExistence type="predicted"/>
<sequence>MYFRSLPTQPLEHRLPEPQSIPSSEMTSRWRCHFRRSIFSDASTVHVIFENAVAGPLDGRGRCAVVHSHHTGRSRLKCPPLRSDLCSGDYPQNFDLQSRDAGLQRC</sequence>
<reference evidence="2" key="1">
    <citation type="submission" date="2020-08" db="EMBL/GenBank/DDBJ databases">
        <title>Multicomponent nature underlies the extraordinary mechanical properties of spider dragline silk.</title>
        <authorList>
            <person name="Kono N."/>
            <person name="Nakamura H."/>
            <person name="Mori M."/>
            <person name="Yoshida Y."/>
            <person name="Ohtoshi R."/>
            <person name="Malay A.D."/>
            <person name="Moran D.A.P."/>
            <person name="Tomita M."/>
            <person name="Numata K."/>
            <person name="Arakawa K."/>
        </authorList>
    </citation>
    <scope>NUCLEOTIDE SEQUENCE</scope>
</reference>
<gene>
    <name evidence="2" type="ORF">TNIN_477911</name>
</gene>
<organism evidence="2 3">
    <name type="scientific">Trichonephila inaurata madagascariensis</name>
    <dbReference type="NCBI Taxonomy" id="2747483"/>
    <lineage>
        <taxon>Eukaryota</taxon>
        <taxon>Metazoa</taxon>
        <taxon>Ecdysozoa</taxon>
        <taxon>Arthropoda</taxon>
        <taxon>Chelicerata</taxon>
        <taxon>Arachnida</taxon>
        <taxon>Araneae</taxon>
        <taxon>Araneomorphae</taxon>
        <taxon>Entelegynae</taxon>
        <taxon>Araneoidea</taxon>
        <taxon>Nephilidae</taxon>
        <taxon>Trichonephila</taxon>
        <taxon>Trichonephila inaurata</taxon>
    </lineage>
</organism>
<evidence type="ECO:0000313" key="3">
    <source>
        <dbReference type="Proteomes" id="UP000886998"/>
    </source>
</evidence>
<name>A0A8X7C3G1_9ARAC</name>
<evidence type="ECO:0000313" key="2">
    <source>
        <dbReference type="EMBL" id="GFY52668.1"/>
    </source>
</evidence>
<dbReference type="EMBL" id="BMAV01008798">
    <property type="protein sequence ID" value="GFY52668.1"/>
    <property type="molecule type" value="Genomic_DNA"/>
</dbReference>
<comment type="caution">
    <text evidence="2">The sequence shown here is derived from an EMBL/GenBank/DDBJ whole genome shotgun (WGS) entry which is preliminary data.</text>
</comment>
<dbReference type="AlphaFoldDB" id="A0A8X7C3G1"/>
<evidence type="ECO:0000256" key="1">
    <source>
        <dbReference type="SAM" id="MobiDB-lite"/>
    </source>
</evidence>
<dbReference type="OrthoDB" id="10566878at2759"/>
<dbReference type="Proteomes" id="UP000886998">
    <property type="component" value="Unassembled WGS sequence"/>
</dbReference>
<protein>
    <submittedName>
        <fullName evidence="2">Uncharacterized protein</fullName>
    </submittedName>
</protein>
<feature type="region of interest" description="Disordered" evidence="1">
    <location>
        <begin position="1"/>
        <end position="24"/>
    </location>
</feature>
<keyword evidence="3" id="KW-1185">Reference proteome</keyword>
<accession>A0A8X7C3G1</accession>